<accession>A0A3N4L046</accession>
<dbReference type="PANTHER" id="PTHR35391">
    <property type="entry name" value="C2H2-TYPE DOMAIN-CONTAINING PROTEIN-RELATED"/>
    <property type="match status" value="1"/>
</dbReference>
<organism evidence="3 4">
    <name type="scientific">Morchella conica CCBAS932</name>
    <dbReference type="NCBI Taxonomy" id="1392247"/>
    <lineage>
        <taxon>Eukaryota</taxon>
        <taxon>Fungi</taxon>
        <taxon>Dikarya</taxon>
        <taxon>Ascomycota</taxon>
        <taxon>Pezizomycotina</taxon>
        <taxon>Pezizomycetes</taxon>
        <taxon>Pezizales</taxon>
        <taxon>Morchellaceae</taxon>
        <taxon>Morchella</taxon>
    </lineage>
</organism>
<gene>
    <name evidence="3" type="ORF">P167DRAFT_353330</name>
</gene>
<feature type="compositionally biased region" description="Polar residues" evidence="1">
    <location>
        <begin position="110"/>
        <end position="119"/>
    </location>
</feature>
<keyword evidence="4" id="KW-1185">Reference proteome</keyword>
<evidence type="ECO:0000313" key="4">
    <source>
        <dbReference type="Proteomes" id="UP000277580"/>
    </source>
</evidence>
<sequence>MISSTGTLSIASLYDVCVGSFNQLFNLLQEPNCDFSSQLSKTALEEELGRFRVWAGNSGAHRNGQVSLDHKLREAYHVHQTVRDLLGDLDDALKEAISIVSHERKPFDEQSFSPDSSIYSLEDAPTEDPEEQPNPTTELTELQERFGEVCHVITCLYKLSITIRNPAPRDRLQKCASIKISHFEFFDIQHAREKFPGAQDFLQDRLGKANTKRRQLLKYHERHHGKLAQYIDFSLPKRFPTIHYDQKDENSGDNELKITKDGEEDISERRSQIEKGPGTIAETENTQTTISTYVQGPSDQTVDVITLDDALSQTSYATSTGGARSTIHVPLPPNAAETLDGKPFECPYCYSIISVSSRNLWIKHVYRDLRPYVCTFEDCLKPDRLFDTRHDWYNHEVEVHRREWFCNICRQSLSNKTIFENHLRQSHPKLFTEAQMPAMAERCERAIDLEQICPLCGENHTSHRLKSHLARHMQQLALFTLPKTVEETDGHGESLGAQASRSDEEGMEDDLNEVELDFDSDPSQGSADNILDAGNEITEEIAETLESDPAIVHAINELNKKKPPAIVQDAPSPITRYVCFQKRSSALPWKNEWETCDPITMSISPEETEKHIKKHDEPGRDIDTCISKLGKYQLRHLRKQEDKLNKSEKDVKNFKWVVSAVGEEKEQNDGASHKFWAIYSRQSRSRPVQQVENAIDNTKPLYLETSSRAQELKAHIIQEMGNVNLSSKLTEPNDYDQVLISAAENGYEKLVEMLVEIGADFNAQGGVLRKRFAGSSL</sequence>
<dbReference type="PANTHER" id="PTHR35391:SF7">
    <property type="entry name" value="C2H2-TYPE DOMAIN-CONTAINING PROTEIN"/>
    <property type="match status" value="1"/>
</dbReference>
<evidence type="ECO:0000313" key="3">
    <source>
        <dbReference type="EMBL" id="RPB16180.1"/>
    </source>
</evidence>
<dbReference type="InParanoid" id="A0A3N4L046"/>
<dbReference type="STRING" id="1392247.A0A3N4L046"/>
<name>A0A3N4L046_9PEZI</name>
<reference evidence="3 4" key="1">
    <citation type="journal article" date="2018" name="Nat. Ecol. Evol.">
        <title>Pezizomycetes genomes reveal the molecular basis of ectomycorrhizal truffle lifestyle.</title>
        <authorList>
            <person name="Murat C."/>
            <person name="Payen T."/>
            <person name="Noel B."/>
            <person name="Kuo A."/>
            <person name="Morin E."/>
            <person name="Chen J."/>
            <person name="Kohler A."/>
            <person name="Krizsan K."/>
            <person name="Balestrini R."/>
            <person name="Da Silva C."/>
            <person name="Montanini B."/>
            <person name="Hainaut M."/>
            <person name="Levati E."/>
            <person name="Barry K.W."/>
            <person name="Belfiori B."/>
            <person name="Cichocki N."/>
            <person name="Clum A."/>
            <person name="Dockter R.B."/>
            <person name="Fauchery L."/>
            <person name="Guy J."/>
            <person name="Iotti M."/>
            <person name="Le Tacon F."/>
            <person name="Lindquist E.A."/>
            <person name="Lipzen A."/>
            <person name="Malagnac F."/>
            <person name="Mello A."/>
            <person name="Molinier V."/>
            <person name="Miyauchi S."/>
            <person name="Poulain J."/>
            <person name="Riccioni C."/>
            <person name="Rubini A."/>
            <person name="Sitrit Y."/>
            <person name="Splivallo R."/>
            <person name="Traeger S."/>
            <person name="Wang M."/>
            <person name="Zifcakova L."/>
            <person name="Wipf D."/>
            <person name="Zambonelli A."/>
            <person name="Paolocci F."/>
            <person name="Nowrousian M."/>
            <person name="Ottonello S."/>
            <person name="Baldrian P."/>
            <person name="Spatafora J.W."/>
            <person name="Henrissat B."/>
            <person name="Nagy L.G."/>
            <person name="Aury J.M."/>
            <person name="Wincker P."/>
            <person name="Grigoriev I.V."/>
            <person name="Bonfante P."/>
            <person name="Martin F.M."/>
        </authorList>
    </citation>
    <scope>NUCLEOTIDE SEQUENCE [LARGE SCALE GENOMIC DNA]</scope>
    <source>
        <strain evidence="3 4">CCBAS932</strain>
    </source>
</reference>
<feature type="region of interest" description="Disordered" evidence="1">
    <location>
        <begin position="487"/>
        <end position="509"/>
    </location>
</feature>
<dbReference type="SMART" id="SM00355">
    <property type="entry name" value="ZnF_C2H2"/>
    <property type="match status" value="3"/>
</dbReference>
<dbReference type="InterPro" id="IPR013087">
    <property type="entry name" value="Znf_C2H2_type"/>
</dbReference>
<protein>
    <recommendedName>
        <fullName evidence="2">C2H2-type domain-containing protein</fullName>
    </recommendedName>
</protein>
<evidence type="ECO:0000256" key="1">
    <source>
        <dbReference type="SAM" id="MobiDB-lite"/>
    </source>
</evidence>
<dbReference type="PROSITE" id="PS00028">
    <property type="entry name" value="ZINC_FINGER_C2H2_1"/>
    <property type="match status" value="1"/>
</dbReference>
<dbReference type="OrthoDB" id="20872at2759"/>
<dbReference type="Proteomes" id="UP000277580">
    <property type="component" value="Unassembled WGS sequence"/>
</dbReference>
<dbReference type="InterPro" id="IPR058925">
    <property type="entry name" value="zf-C2H2_AcuF"/>
</dbReference>
<evidence type="ECO:0000259" key="2">
    <source>
        <dbReference type="PROSITE" id="PS00028"/>
    </source>
</evidence>
<dbReference type="EMBL" id="ML119110">
    <property type="protein sequence ID" value="RPB16180.1"/>
    <property type="molecule type" value="Genomic_DNA"/>
</dbReference>
<feature type="region of interest" description="Disordered" evidence="1">
    <location>
        <begin position="107"/>
        <end position="136"/>
    </location>
</feature>
<dbReference type="AlphaFoldDB" id="A0A3N4L046"/>
<feature type="domain" description="C2H2-type" evidence="2">
    <location>
        <begin position="406"/>
        <end position="427"/>
    </location>
</feature>
<dbReference type="Pfam" id="PF26082">
    <property type="entry name" value="zf-C2H2_AcuF"/>
    <property type="match status" value="1"/>
</dbReference>
<proteinExistence type="predicted"/>